<dbReference type="GO" id="GO:0006886">
    <property type="term" value="P:intracellular protein transport"/>
    <property type="evidence" value="ECO:0007669"/>
    <property type="project" value="InterPro"/>
</dbReference>
<proteinExistence type="predicted"/>
<dbReference type="AlphaFoldDB" id="A0AA38CHS8"/>
<dbReference type="SMART" id="SM01020">
    <property type="entry name" value="B2-adapt-app_C"/>
    <property type="match status" value="1"/>
</dbReference>
<protein>
    <recommendedName>
        <fullName evidence="1">Beta-adaptin appendage C-terminal subdomain domain-containing protein</fullName>
    </recommendedName>
</protein>
<feature type="non-terminal residue" evidence="2">
    <location>
        <position position="340"/>
    </location>
</feature>
<dbReference type="Proteomes" id="UP000824469">
    <property type="component" value="Unassembled WGS sequence"/>
</dbReference>
<dbReference type="InterPro" id="IPR012295">
    <property type="entry name" value="TBP_dom_sf"/>
</dbReference>
<name>A0AA38CHS8_TAXCH</name>
<dbReference type="Pfam" id="PF09066">
    <property type="entry name" value="B2-adapt-app_C"/>
    <property type="match status" value="1"/>
</dbReference>
<organism evidence="2 3">
    <name type="scientific">Taxus chinensis</name>
    <name type="common">Chinese yew</name>
    <name type="synonym">Taxus wallichiana var. chinensis</name>
    <dbReference type="NCBI Taxonomy" id="29808"/>
    <lineage>
        <taxon>Eukaryota</taxon>
        <taxon>Viridiplantae</taxon>
        <taxon>Streptophyta</taxon>
        <taxon>Embryophyta</taxon>
        <taxon>Tracheophyta</taxon>
        <taxon>Spermatophyta</taxon>
        <taxon>Pinopsida</taxon>
        <taxon>Pinidae</taxon>
        <taxon>Conifers II</taxon>
        <taxon>Cupressales</taxon>
        <taxon>Taxaceae</taxon>
        <taxon>Taxus</taxon>
    </lineage>
</organism>
<evidence type="ECO:0000313" key="2">
    <source>
        <dbReference type="EMBL" id="KAH9300630.1"/>
    </source>
</evidence>
<accession>A0AA38CHS8</accession>
<comment type="caution">
    <text evidence="2">The sequence shown here is derived from an EMBL/GenBank/DDBJ whole genome shotgun (WGS) entry which is preliminary data.</text>
</comment>
<dbReference type="Gene3D" id="3.30.310.10">
    <property type="entry name" value="TATA-Binding Protein"/>
    <property type="match status" value="1"/>
</dbReference>
<evidence type="ECO:0000259" key="1">
    <source>
        <dbReference type="SMART" id="SM01020"/>
    </source>
</evidence>
<dbReference type="GO" id="GO:0016192">
    <property type="term" value="P:vesicle-mediated transport"/>
    <property type="evidence" value="ECO:0007669"/>
    <property type="project" value="InterPro"/>
</dbReference>
<feature type="domain" description="Beta-adaptin appendage C-terminal subdomain" evidence="1">
    <location>
        <begin position="225"/>
        <end position="335"/>
    </location>
</feature>
<dbReference type="GO" id="GO:0030131">
    <property type="term" value="C:clathrin adaptor complex"/>
    <property type="evidence" value="ECO:0007669"/>
    <property type="project" value="InterPro"/>
</dbReference>
<gene>
    <name evidence="2" type="ORF">KI387_012213</name>
</gene>
<reference evidence="2 3" key="1">
    <citation type="journal article" date="2021" name="Nat. Plants">
        <title>The Taxus genome provides insights into paclitaxel biosynthesis.</title>
        <authorList>
            <person name="Xiong X."/>
            <person name="Gou J."/>
            <person name="Liao Q."/>
            <person name="Li Y."/>
            <person name="Zhou Q."/>
            <person name="Bi G."/>
            <person name="Li C."/>
            <person name="Du R."/>
            <person name="Wang X."/>
            <person name="Sun T."/>
            <person name="Guo L."/>
            <person name="Liang H."/>
            <person name="Lu P."/>
            <person name="Wu Y."/>
            <person name="Zhang Z."/>
            <person name="Ro D.K."/>
            <person name="Shang Y."/>
            <person name="Huang S."/>
            <person name="Yan J."/>
        </authorList>
    </citation>
    <scope>NUCLEOTIDE SEQUENCE [LARGE SCALE GENOMIC DNA]</scope>
    <source>
        <strain evidence="2">Ta-2019</strain>
    </source>
</reference>
<dbReference type="EMBL" id="JAHRHJ020000009">
    <property type="protein sequence ID" value="KAH9300630.1"/>
    <property type="molecule type" value="Genomic_DNA"/>
</dbReference>
<dbReference type="OMA" id="CRFEYLE"/>
<evidence type="ECO:0000313" key="3">
    <source>
        <dbReference type="Proteomes" id="UP000824469"/>
    </source>
</evidence>
<keyword evidence="3" id="KW-1185">Reference proteome</keyword>
<sequence length="340" mass="36558">PSYMFTDKEHRGPFEFSEDIGALATEASPADITLPSQRVEASDNDLLLTASEKEENRGTATNGSVAYSAPDYNGSSTTLVSHYLYPTSNTAASQSDVAGSSAAPPASISQPSLEIDDLLGLGPVMTTTPTPALKLNSKAVLDPATFQRKWGQLPIALTQVGSFKLLLKGTSSGMQPLFDVVTCRFEYLEILPQTANCLPHCLRILFTVLLPLQSELLSNFNCVCLKHLLDWTESSVILSNHDYTLTAQGVASLTSPQVLLRHMQGHSIQCIASGGQPPNFKFFFFAQKSQAPSGAGFFLVECLVNTSSSKAHVKVKTDDTSLLQDFAVLFQSALLKFGAS</sequence>
<dbReference type="InterPro" id="IPR015151">
    <property type="entry name" value="B-adaptin_app_sub_C"/>
</dbReference>